<accession>A0A6A0AJ83</accession>
<dbReference type="Proteomes" id="UP000485058">
    <property type="component" value="Unassembled WGS sequence"/>
</dbReference>
<name>A0A6A0AJ83_HAELA</name>
<proteinExistence type="predicted"/>
<comment type="caution">
    <text evidence="2">The sequence shown here is derived from an EMBL/GenBank/DDBJ whole genome shotgun (WGS) entry which is preliminary data.</text>
</comment>
<evidence type="ECO:0000256" key="1">
    <source>
        <dbReference type="SAM" id="MobiDB-lite"/>
    </source>
</evidence>
<organism evidence="2 3">
    <name type="scientific">Haematococcus lacustris</name>
    <name type="common">Green alga</name>
    <name type="synonym">Haematococcus pluvialis</name>
    <dbReference type="NCBI Taxonomy" id="44745"/>
    <lineage>
        <taxon>Eukaryota</taxon>
        <taxon>Viridiplantae</taxon>
        <taxon>Chlorophyta</taxon>
        <taxon>core chlorophytes</taxon>
        <taxon>Chlorophyceae</taxon>
        <taxon>CS clade</taxon>
        <taxon>Chlamydomonadales</taxon>
        <taxon>Haematococcaceae</taxon>
        <taxon>Haematococcus</taxon>
    </lineage>
</organism>
<dbReference type="EMBL" id="BLLF01006796">
    <property type="protein sequence ID" value="GFH32555.1"/>
    <property type="molecule type" value="Genomic_DNA"/>
</dbReference>
<keyword evidence="3" id="KW-1185">Reference proteome</keyword>
<reference evidence="2 3" key="1">
    <citation type="submission" date="2020-02" db="EMBL/GenBank/DDBJ databases">
        <title>Draft genome sequence of Haematococcus lacustris strain NIES-144.</title>
        <authorList>
            <person name="Morimoto D."/>
            <person name="Nakagawa S."/>
            <person name="Yoshida T."/>
            <person name="Sawayama S."/>
        </authorList>
    </citation>
    <scope>NUCLEOTIDE SEQUENCE [LARGE SCALE GENOMIC DNA]</scope>
    <source>
        <strain evidence="2 3">NIES-144</strain>
    </source>
</reference>
<protein>
    <submittedName>
        <fullName evidence="2">Uncharacterized protein</fullName>
    </submittedName>
</protein>
<gene>
    <name evidence="2" type="ORF">HaLaN_31794</name>
</gene>
<dbReference type="AlphaFoldDB" id="A0A6A0AJ83"/>
<evidence type="ECO:0000313" key="3">
    <source>
        <dbReference type="Proteomes" id="UP000485058"/>
    </source>
</evidence>
<feature type="compositionally biased region" description="Polar residues" evidence="1">
    <location>
        <begin position="55"/>
        <end position="68"/>
    </location>
</feature>
<sequence>MGAASIGSSTTRCHHRAVALQRLGSGPALGWAAASDQDLVWDHSFVRELPGDPDPSNQLRQVTHQPSG</sequence>
<evidence type="ECO:0000313" key="2">
    <source>
        <dbReference type="EMBL" id="GFH32555.1"/>
    </source>
</evidence>
<feature type="region of interest" description="Disordered" evidence="1">
    <location>
        <begin position="46"/>
        <end position="68"/>
    </location>
</feature>